<dbReference type="Proteomes" id="UP000719766">
    <property type="component" value="Unassembled WGS sequence"/>
</dbReference>
<proteinExistence type="predicted"/>
<comment type="caution">
    <text evidence="1">The sequence shown here is derived from an EMBL/GenBank/DDBJ whole genome shotgun (WGS) entry which is preliminary data.</text>
</comment>
<accession>A0A9P7A8X1</accession>
<protein>
    <submittedName>
        <fullName evidence="1">Uncharacterized protein</fullName>
    </submittedName>
</protein>
<dbReference type="RefSeq" id="XP_041152067.1">
    <property type="nucleotide sequence ID" value="XM_041309742.1"/>
</dbReference>
<evidence type="ECO:0000313" key="1">
    <source>
        <dbReference type="EMBL" id="KAG1784582.1"/>
    </source>
</evidence>
<sequence>MATNSELVDDSSTPPAYDTIFSASPIECDQSSVFSSRRMKNKRTAVLSRIRDIVLGPDFTPSSVVPNVNACAAALPAAEFFKILQKRNIEGHTALYWAIVNNRPQALWALNKFIFISGYYSSVCEDDLRDACMITTNHAIFWQLALGVRSEDTRLRYFLGCPSDRIQVHMYDEPANQFNVVLRIGMFQKRLRAPATSTTGDTKLIYEFVAGGRIWWLRFHMPDFTKGIWCVDIGLCWRSHPARLNAVLVIEAHSRKPGSTAPPEALKIPFSLTDTKFVALAPLKTDHPRPSNITWHIEKELGDWVMHDKTPYVDDEGTLNATLEITLL</sequence>
<dbReference type="OrthoDB" id="2959034at2759"/>
<keyword evidence="2" id="KW-1185">Reference proteome</keyword>
<name>A0A9P7A8X1_9AGAM</name>
<dbReference type="EMBL" id="JABBWE010000137">
    <property type="protein sequence ID" value="KAG1784582.1"/>
    <property type="molecule type" value="Genomic_DNA"/>
</dbReference>
<evidence type="ECO:0000313" key="2">
    <source>
        <dbReference type="Proteomes" id="UP000719766"/>
    </source>
</evidence>
<gene>
    <name evidence="1" type="ORF">HD556DRAFT_1540397</name>
</gene>
<dbReference type="AlphaFoldDB" id="A0A9P7A8X1"/>
<dbReference type="GeneID" id="64603506"/>
<organism evidence="1 2">
    <name type="scientific">Suillus plorans</name>
    <dbReference type="NCBI Taxonomy" id="116603"/>
    <lineage>
        <taxon>Eukaryota</taxon>
        <taxon>Fungi</taxon>
        <taxon>Dikarya</taxon>
        <taxon>Basidiomycota</taxon>
        <taxon>Agaricomycotina</taxon>
        <taxon>Agaricomycetes</taxon>
        <taxon>Agaricomycetidae</taxon>
        <taxon>Boletales</taxon>
        <taxon>Suillineae</taxon>
        <taxon>Suillaceae</taxon>
        <taxon>Suillus</taxon>
    </lineage>
</organism>
<reference evidence="1" key="1">
    <citation type="journal article" date="2020" name="New Phytol.">
        <title>Comparative genomics reveals dynamic genome evolution in host specialist ectomycorrhizal fungi.</title>
        <authorList>
            <person name="Lofgren L.A."/>
            <person name="Nguyen N.H."/>
            <person name="Vilgalys R."/>
            <person name="Ruytinx J."/>
            <person name="Liao H.L."/>
            <person name="Branco S."/>
            <person name="Kuo A."/>
            <person name="LaButti K."/>
            <person name="Lipzen A."/>
            <person name="Andreopoulos W."/>
            <person name="Pangilinan J."/>
            <person name="Riley R."/>
            <person name="Hundley H."/>
            <person name="Na H."/>
            <person name="Barry K."/>
            <person name="Grigoriev I.V."/>
            <person name="Stajich J.E."/>
            <person name="Kennedy P.G."/>
        </authorList>
    </citation>
    <scope>NUCLEOTIDE SEQUENCE</scope>
    <source>
        <strain evidence="1">S12</strain>
    </source>
</reference>